<dbReference type="GO" id="GO:0006508">
    <property type="term" value="P:proteolysis"/>
    <property type="evidence" value="ECO:0007669"/>
    <property type="project" value="InterPro"/>
</dbReference>
<dbReference type="EMBL" id="CDMY01000310">
    <property type="protein sequence ID" value="CEM01811.1"/>
    <property type="molecule type" value="Genomic_DNA"/>
</dbReference>
<evidence type="ECO:0000313" key="3">
    <source>
        <dbReference type="Proteomes" id="UP000041254"/>
    </source>
</evidence>
<proteinExistence type="predicted"/>
<reference evidence="2 3" key="1">
    <citation type="submission" date="2014-11" db="EMBL/GenBank/DDBJ databases">
        <authorList>
            <person name="Zhu J."/>
            <person name="Qi W."/>
            <person name="Song R."/>
        </authorList>
    </citation>
    <scope>NUCLEOTIDE SEQUENCE [LARGE SCALE GENOMIC DNA]</scope>
</reference>
<keyword evidence="3" id="KW-1185">Reference proteome</keyword>
<evidence type="ECO:0000313" key="2">
    <source>
        <dbReference type="EMBL" id="CEM01811.1"/>
    </source>
</evidence>
<dbReference type="SUPFAM" id="SSF50494">
    <property type="entry name" value="Trypsin-like serine proteases"/>
    <property type="match status" value="1"/>
</dbReference>
<dbReference type="Proteomes" id="UP000041254">
    <property type="component" value="Unassembled WGS sequence"/>
</dbReference>
<accession>A0A0G4EUV0</accession>
<name>A0A0G4EUV0_VITBC</name>
<dbReference type="VEuPathDB" id="CryptoDB:Vbra_20876"/>
<evidence type="ECO:0000259" key="1">
    <source>
        <dbReference type="Pfam" id="PF00089"/>
    </source>
</evidence>
<dbReference type="InterPro" id="IPR009003">
    <property type="entry name" value="Peptidase_S1_PA"/>
</dbReference>
<dbReference type="AlphaFoldDB" id="A0A0G4EUV0"/>
<protein>
    <recommendedName>
        <fullName evidence="1">Peptidase S1 domain-containing protein</fullName>
    </recommendedName>
</protein>
<gene>
    <name evidence="2" type="ORF">Vbra_20876</name>
</gene>
<dbReference type="InterPro" id="IPR001254">
    <property type="entry name" value="Trypsin_dom"/>
</dbReference>
<dbReference type="Gene3D" id="2.40.10.120">
    <property type="match status" value="1"/>
</dbReference>
<dbReference type="PhylomeDB" id="A0A0G4EUV0"/>
<dbReference type="Pfam" id="PF00089">
    <property type="entry name" value="Trypsin"/>
    <property type="match status" value="1"/>
</dbReference>
<organism evidence="2 3">
    <name type="scientific">Vitrella brassicaformis (strain CCMP3155)</name>
    <dbReference type="NCBI Taxonomy" id="1169540"/>
    <lineage>
        <taxon>Eukaryota</taxon>
        <taxon>Sar</taxon>
        <taxon>Alveolata</taxon>
        <taxon>Colpodellida</taxon>
        <taxon>Vitrellaceae</taxon>
        <taxon>Vitrella</taxon>
    </lineage>
</organism>
<feature type="domain" description="Peptidase S1" evidence="1">
    <location>
        <begin position="53"/>
        <end position="219"/>
    </location>
</feature>
<dbReference type="GO" id="GO:0004252">
    <property type="term" value="F:serine-type endopeptidase activity"/>
    <property type="evidence" value="ECO:0007669"/>
    <property type="project" value="InterPro"/>
</dbReference>
<sequence>MIKAWIIKAWTTSCLSRNGRGDQRSELMNLCDVFQPDEDHYGKGLMLKTNTDELYVITAAHVAIGATKVMTDIGNKEQEMAVEMAWMHEGYLADGHPDLALLRIEHNDIVRAALRAKPLIAADNVSLRHELFSVDKQRFFKGEVTEIHSEVPSCVAPAAAPAAGVMGPAAGTSTAGSQPRMWLQLSGVTSMPGDSGTPMVTAEGHLGGVLHGVSPHTSKSKRHMSSTTNSLTRRALHPLLYIAPLDSLRSPSESFVAVPLPEGDTTHLYKALELLELMPHTFSIKKNPTMTIAEYREAYFSTAEPSSLLSEGGDGADGAVMKALNRLSKQISRVSEQINSMRGYEKGEMATEASFKSLREHLMQHFNITRAEIDSMTIMQLYMNLLKELRKKPFPEEVKLQLNFSSASRVIPPKLRHGG</sequence>
<dbReference type="InParanoid" id="A0A0G4EUV0"/>